<dbReference type="SMART" id="SM00464">
    <property type="entry name" value="LON"/>
    <property type="match status" value="1"/>
</dbReference>
<dbReference type="PANTHER" id="PTHR46732">
    <property type="entry name" value="ATP-DEPENDENT PROTEASE LA (LON) DOMAIN PROTEIN"/>
    <property type="match status" value="1"/>
</dbReference>
<evidence type="ECO:0000313" key="2">
    <source>
        <dbReference type="EMBL" id="QRH00320.1"/>
    </source>
</evidence>
<dbReference type="EMBL" id="CP069213">
    <property type="protein sequence ID" value="QRH00320.1"/>
    <property type="molecule type" value="Genomic_DNA"/>
</dbReference>
<dbReference type="Proteomes" id="UP000596252">
    <property type="component" value="Chromosome"/>
</dbReference>
<proteinExistence type="predicted"/>
<gene>
    <name evidence="2" type="ORF">JQC75_10405</name>
</gene>
<evidence type="ECO:0000313" key="3">
    <source>
        <dbReference type="Proteomes" id="UP000596252"/>
    </source>
</evidence>
<accession>A0ABX7FZ52</accession>
<reference evidence="2 3" key="1">
    <citation type="journal article" date="2012" name="Antonie Van Leeuwenhoek">
        <title>Shewanella litorisediminis sp. nov., a gammaproteobacterium isolated from a tidal flat sediment.</title>
        <authorList>
            <person name="Lee M.H."/>
            <person name="Yoon J.H."/>
        </authorList>
    </citation>
    <scope>NUCLEOTIDE SEQUENCE [LARGE SCALE GENOMIC DNA]</scope>
    <source>
        <strain evidence="2 3">SMK1-12</strain>
    </source>
</reference>
<dbReference type="InterPro" id="IPR015947">
    <property type="entry name" value="PUA-like_sf"/>
</dbReference>
<dbReference type="PANTHER" id="PTHR46732:SF8">
    <property type="entry name" value="ATP-DEPENDENT PROTEASE LA (LON) DOMAIN PROTEIN"/>
    <property type="match status" value="1"/>
</dbReference>
<dbReference type="Gene3D" id="2.30.130.40">
    <property type="entry name" value="LON domain-like"/>
    <property type="match status" value="1"/>
</dbReference>
<dbReference type="SUPFAM" id="SSF88697">
    <property type="entry name" value="PUA domain-like"/>
    <property type="match status" value="1"/>
</dbReference>
<keyword evidence="3" id="KW-1185">Reference proteome</keyword>
<organism evidence="2 3">
    <name type="scientific">Shewanella litorisediminis</name>
    <dbReference type="NCBI Taxonomy" id="1173586"/>
    <lineage>
        <taxon>Bacteria</taxon>
        <taxon>Pseudomonadati</taxon>
        <taxon>Pseudomonadota</taxon>
        <taxon>Gammaproteobacteria</taxon>
        <taxon>Alteromonadales</taxon>
        <taxon>Shewanellaceae</taxon>
        <taxon>Shewanella</taxon>
    </lineage>
</organism>
<dbReference type="Gene3D" id="1.10.4060.10">
    <property type="entry name" value="BPP1347 like domain"/>
    <property type="match status" value="1"/>
</dbReference>
<dbReference type="Pfam" id="PF02190">
    <property type="entry name" value="LON_substr_bdg"/>
    <property type="match status" value="1"/>
</dbReference>
<evidence type="ECO:0000259" key="1">
    <source>
        <dbReference type="SMART" id="SM00464"/>
    </source>
</evidence>
<protein>
    <submittedName>
        <fullName evidence="2">LON peptidase substrate-binding domain-containing protein</fullName>
    </submittedName>
</protein>
<dbReference type="InterPro" id="IPR046336">
    <property type="entry name" value="Lon_prtase_N_sf"/>
</dbReference>
<dbReference type="RefSeq" id="WP_203324052.1">
    <property type="nucleotide sequence ID" value="NZ_CP069213.1"/>
</dbReference>
<feature type="domain" description="Lon N-terminal" evidence="1">
    <location>
        <begin position="2"/>
        <end position="179"/>
    </location>
</feature>
<name>A0ABX7FZ52_9GAMM</name>
<dbReference type="InterPro" id="IPR003111">
    <property type="entry name" value="Lon_prtase_N"/>
</dbReference>
<sequence length="184" mass="21292">MQLALFPLPICLLPGGFTKLRIFEPRYKRLVSESLSSGMGFGFCMLGEDNKPMPIATRVEIIDFETLDDGLLGVSVAGIERIEIVSWHSETDGLKRGETRILSPWESREVDEEHRHLSHRLEEVMHQFPQQQRLNQDANFNNLTWVCQRWLELLPIALVHKQHCYRQDSPDMALALLEQIIEKD</sequence>